<dbReference type="SUPFAM" id="SSF52833">
    <property type="entry name" value="Thioredoxin-like"/>
    <property type="match status" value="1"/>
</dbReference>
<dbReference type="HAMAP" id="MF_02245">
    <property type="entry name" value="Adapter_SpxH"/>
    <property type="match status" value="1"/>
</dbReference>
<dbReference type="PANTHER" id="PTHR13887:SF47">
    <property type="entry name" value="CLPXP ADAPTER PROTEIN SPXH"/>
    <property type="match status" value="1"/>
</dbReference>
<evidence type="ECO:0000313" key="3">
    <source>
        <dbReference type="EMBL" id="MFD1608878.1"/>
    </source>
</evidence>
<comment type="subcellular location">
    <subcellularLocation>
        <location evidence="2">Cytoplasm</location>
    </subcellularLocation>
</comment>
<dbReference type="EMBL" id="JBHUDE010000137">
    <property type="protein sequence ID" value="MFD1608878.1"/>
    <property type="molecule type" value="Genomic_DNA"/>
</dbReference>
<name>A0ABW4HTG7_9BACI</name>
<dbReference type="InterPro" id="IPR046404">
    <property type="entry name" value="Adapter_SpxH"/>
</dbReference>
<protein>
    <recommendedName>
        <fullName evidence="2">ClpXP adapter protein SpxH</fullName>
    </recommendedName>
</protein>
<dbReference type="InterPro" id="IPR036249">
    <property type="entry name" value="Thioredoxin-like_sf"/>
</dbReference>
<gene>
    <name evidence="2" type="primary">spxH</name>
    <name evidence="3" type="ORF">ACFSBH_14735</name>
</gene>
<organism evidence="3 4">
    <name type="scientific">Oceanobacillus luteolus</name>
    <dbReference type="NCBI Taxonomy" id="1274358"/>
    <lineage>
        <taxon>Bacteria</taxon>
        <taxon>Bacillati</taxon>
        <taxon>Bacillota</taxon>
        <taxon>Bacilli</taxon>
        <taxon>Bacillales</taxon>
        <taxon>Bacillaceae</taxon>
        <taxon>Oceanobacillus</taxon>
    </lineage>
</organism>
<dbReference type="PANTHER" id="PTHR13887">
    <property type="entry name" value="GLUTATHIONE S-TRANSFERASE KAPPA"/>
    <property type="match status" value="1"/>
</dbReference>
<reference evidence="4" key="1">
    <citation type="journal article" date="2019" name="Int. J. Syst. Evol. Microbiol.">
        <title>The Global Catalogue of Microorganisms (GCM) 10K type strain sequencing project: providing services to taxonomists for standard genome sequencing and annotation.</title>
        <authorList>
            <consortium name="The Broad Institute Genomics Platform"/>
            <consortium name="The Broad Institute Genome Sequencing Center for Infectious Disease"/>
            <person name="Wu L."/>
            <person name="Ma J."/>
        </authorList>
    </citation>
    <scope>NUCLEOTIDE SEQUENCE [LARGE SCALE GENOMIC DNA]</scope>
    <source>
        <strain evidence="4">CGMCC 1.12376</strain>
    </source>
</reference>
<proteinExistence type="inferred from homology"/>
<dbReference type="CDD" id="cd03025">
    <property type="entry name" value="DsbA_FrnE_like"/>
    <property type="match status" value="1"/>
</dbReference>
<evidence type="ECO:0000313" key="4">
    <source>
        <dbReference type="Proteomes" id="UP001597221"/>
    </source>
</evidence>
<dbReference type="Gene3D" id="3.40.30.10">
    <property type="entry name" value="Glutaredoxin"/>
    <property type="match status" value="1"/>
</dbReference>
<sequence>MSWQQSELKSSNHLSSSAGFNYIDSVQKPVEIYLFMDPFSKECWSLQSYLKKLTFEYGRFFTVRAIVSGRFSLVTKRELHALQSKVETENSPATHPWITSLAIKASELQGKRAGKVYLRKLQEKLFIDKLDISESDVLFTCAEEAKLDMQEFEKDIISSSAKRAYQCDLRLTKEMDVETLPTLVFFNQVVEDHGIKVSGLYPYEIYELVLSEILQYHPIPSSKPSLEEFVRRSSIVGTSEIGIIYDWSETKVLKEMRKLQLRQLVEMVESEDETYWKPKN</sequence>
<dbReference type="RefSeq" id="WP_251514888.1">
    <property type="nucleotide sequence ID" value="NZ_JAMBON010000021.1"/>
</dbReference>
<accession>A0ABW4HTG7</accession>
<keyword evidence="4" id="KW-1185">Reference proteome</keyword>
<evidence type="ECO:0000256" key="1">
    <source>
        <dbReference type="ARBA" id="ARBA00022490"/>
    </source>
</evidence>
<comment type="subunit">
    <text evidence="2">Interacts with Spx.</text>
</comment>
<dbReference type="Proteomes" id="UP001597221">
    <property type="component" value="Unassembled WGS sequence"/>
</dbReference>
<comment type="function">
    <text evidence="2">Adapter protein required for efficient degradation of Spx by ClpXP under non-stress conditions. Interaction with Spx stabilizes Spx and exposes the C-terminus of Spx for recognition and proteolysis by ClpXP.</text>
</comment>
<comment type="similarity">
    <text evidence="2">Belongs to the SpxH family.</text>
</comment>
<comment type="caution">
    <text evidence="3">The sequence shown here is derived from an EMBL/GenBank/DDBJ whole genome shotgun (WGS) entry which is preliminary data.</text>
</comment>
<dbReference type="Pfam" id="PF13743">
    <property type="entry name" value="Thioredoxin_5"/>
    <property type="match status" value="1"/>
</dbReference>
<evidence type="ECO:0000256" key="2">
    <source>
        <dbReference type="HAMAP-Rule" id="MF_02245"/>
    </source>
</evidence>
<keyword evidence="1 2" id="KW-0963">Cytoplasm</keyword>